<dbReference type="Pfam" id="PF11967">
    <property type="entry name" value="RecO_N"/>
    <property type="match status" value="1"/>
</dbReference>
<dbReference type="PANTHER" id="PTHR33991:SF1">
    <property type="entry name" value="DNA REPAIR PROTEIN RECO"/>
    <property type="match status" value="1"/>
</dbReference>
<evidence type="ECO:0000256" key="2">
    <source>
        <dbReference type="ARBA" id="ARBA00021310"/>
    </source>
</evidence>
<evidence type="ECO:0000256" key="7">
    <source>
        <dbReference type="HAMAP-Rule" id="MF_00201"/>
    </source>
</evidence>
<sequence>MAEPARDHALVLRLRELGESDLLVDFFGRRIGRGTAIAKGARRSRKRFFGLLLVGHLLELELWPSKSGDLWRLEAAWLLENHQALRADWRRWLFGAPVLELLLRATASHDPHPAALDLALRALSACGQASDKKLLASRLLVFCLLLASELGYGLSLEHCVRCGRPVADEPGLALSPEGGLVCGQCPAGPRARPLAPGLRQGLRTALALPADKKDRLAFPLPLAREGLAFMHQYWAETIGADLGALTVAVDCLA</sequence>
<dbReference type="HOGENOM" id="CLU_1160485_0_0_7"/>
<dbReference type="AlphaFoldDB" id="E1QL00"/>
<dbReference type="KEGG" id="dbr:Deba_1900"/>
<dbReference type="Proteomes" id="UP000009047">
    <property type="component" value="Chromosome"/>
</dbReference>
<dbReference type="SUPFAM" id="SSF50249">
    <property type="entry name" value="Nucleic acid-binding proteins"/>
    <property type="match status" value="1"/>
</dbReference>
<evidence type="ECO:0000256" key="3">
    <source>
        <dbReference type="ARBA" id="ARBA00022763"/>
    </source>
</evidence>
<dbReference type="eggNOG" id="COG1381">
    <property type="taxonomic scope" value="Bacteria"/>
</dbReference>
<dbReference type="SUPFAM" id="SSF57863">
    <property type="entry name" value="ArfGap/RecO-like zinc finger"/>
    <property type="match status" value="1"/>
</dbReference>
<organism evidence="9 10">
    <name type="scientific">Desulfarculus baarsii (strain ATCC 33931 / DSM 2075 / LMG 7858 / VKM B-1802 / 2st14)</name>
    <dbReference type="NCBI Taxonomy" id="644282"/>
    <lineage>
        <taxon>Bacteria</taxon>
        <taxon>Pseudomonadati</taxon>
        <taxon>Thermodesulfobacteriota</taxon>
        <taxon>Desulfarculia</taxon>
        <taxon>Desulfarculales</taxon>
        <taxon>Desulfarculaceae</taxon>
        <taxon>Desulfarculus</taxon>
    </lineage>
</organism>
<dbReference type="Pfam" id="PF02565">
    <property type="entry name" value="RecO_C"/>
    <property type="match status" value="1"/>
</dbReference>
<comment type="function">
    <text evidence="7">Involved in DNA repair and RecF pathway recombination.</text>
</comment>
<proteinExistence type="inferred from homology"/>
<protein>
    <recommendedName>
        <fullName evidence="2 7">DNA repair protein RecO</fullName>
    </recommendedName>
    <alternativeName>
        <fullName evidence="6 7">Recombination protein O</fullName>
    </alternativeName>
</protein>
<evidence type="ECO:0000313" key="9">
    <source>
        <dbReference type="EMBL" id="ADK85265.1"/>
    </source>
</evidence>
<evidence type="ECO:0000259" key="8">
    <source>
        <dbReference type="Pfam" id="PF11967"/>
    </source>
</evidence>
<accession>E1QL00</accession>
<comment type="similarity">
    <text evidence="1 7">Belongs to the RecO family.</text>
</comment>
<keyword evidence="5 7" id="KW-0234">DNA repair</keyword>
<dbReference type="Gene3D" id="2.40.50.140">
    <property type="entry name" value="Nucleic acid-binding proteins"/>
    <property type="match status" value="1"/>
</dbReference>
<reference evidence="9 10" key="1">
    <citation type="journal article" date="2010" name="Stand. Genomic Sci.">
        <title>Complete genome sequence of Desulfarculus baarsii type strain (2st14).</title>
        <authorList>
            <person name="Sun H."/>
            <person name="Spring S."/>
            <person name="Lapidus A."/>
            <person name="Davenport K."/>
            <person name="Del Rio T.G."/>
            <person name="Tice H."/>
            <person name="Nolan M."/>
            <person name="Copeland A."/>
            <person name="Cheng J.F."/>
            <person name="Lucas S."/>
            <person name="Tapia R."/>
            <person name="Goodwin L."/>
            <person name="Pitluck S."/>
            <person name="Ivanova N."/>
            <person name="Pagani I."/>
            <person name="Mavromatis K."/>
            <person name="Ovchinnikova G."/>
            <person name="Pati A."/>
            <person name="Chen A."/>
            <person name="Palaniappan K."/>
            <person name="Hauser L."/>
            <person name="Chang Y.J."/>
            <person name="Jeffries C.D."/>
            <person name="Detter J.C."/>
            <person name="Han C."/>
            <person name="Rohde M."/>
            <person name="Brambilla E."/>
            <person name="Goker M."/>
            <person name="Woyke T."/>
            <person name="Bristow J."/>
            <person name="Eisen J.A."/>
            <person name="Markowitz V."/>
            <person name="Hugenholtz P."/>
            <person name="Kyrpides N.C."/>
            <person name="Klenk H.P."/>
            <person name="Land M."/>
        </authorList>
    </citation>
    <scope>NUCLEOTIDE SEQUENCE [LARGE SCALE GENOMIC DNA]</scope>
    <source>
        <strain evidence="10">ATCC 33931 / DSM 2075 / LMG 7858 / VKM B-1802 / 2st14</strain>
    </source>
</reference>
<dbReference type="GO" id="GO:0006310">
    <property type="term" value="P:DNA recombination"/>
    <property type="evidence" value="ECO:0007669"/>
    <property type="project" value="UniProtKB-UniRule"/>
</dbReference>
<keyword evidence="4 7" id="KW-0233">DNA recombination</keyword>
<dbReference type="PANTHER" id="PTHR33991">
    <property type="entry name" value="DNA REPAIR PROTEIN RECO"/>
    <property type="match status" value="1"/>
</dbReference>
<dbReference type="Gene3D" id="1.20.1440.120">
    <property type="entry name" value="Recombination protein O, C-terminal domain"/>
    <property type="match status" value="1"/>
</dbReference>
<evidence type="ECO:0000256" key="4">
    <source>
        <dbReference type="ARBA" id="ARBA00023172"/>
    </source>
</evidence>
<feature type="domain" description="DNA replication/recombination mediator RecO N-terminal" evidence="8">
    <location>
        <begin position="5"/>
        <end position="79"/>
    </location>
</feature>
<name>E1QL00_DESB2</name>
<dbReference type="InterPro" id="IPR037278">
    <property type="entry name" value="ARFGAP/RecO"/>
</dbReference>
<dbReference type="EMBL" id="CP002085">
    <property type="protein sequence ID" value="ADK85265.1"/>
    <property type="molecule type" value="Genomic_DNA"/>
</dbReference>
<keyword evidence="3 7" id="KW-0227">DNA damage</keyword>
<evidence type="ECO:0000256" key="6">
    <source>
        <dbReference type="ARBA" id="ARBA00033409"/>
    </source>
</evidence>
<keyword evidence="10" id="KW-1185">Reference proteome</keyword>
<dbReference type="InterPro" id="IPR022572">
    <property type="entry name" value="DNA_rep/recomb_RecO_N"/>
</dbReference>
<dbReference type="InterPro" id="IPR012340">
    <property type="entry name" value="NA-bd_OB-fold"/>
</dbReference>
<evidence type="ECO:0000256" key="1">
    <source>
        <dbReference type="ARBA" id="ARBA00007452"/>
    </source>
</evidence>
<dbReference type="GO" id="GO:0006302">
    <property type="term" value="P:double-strand break repair"/>
    <property type="evidence" value="ECO:0007669"/>
    <property type="project" value="TreeGrafter"/>
</dbReference>
<dbReference type="OrthoDB" id="9780797at2"/>
<dbReference type="GO" id="GO:0043590">
    <property type="term" value="C:bacterial nucleoid"/>
    <property type="evidence" value="ECO:0007669"/>
    <property type="project" value="TreeGrafter"/>
</dbReference>
<dbReference type="RefSeq" id="WP_013258706.1">
    <property type="nucleotide sequence ID" value="NC_014365.1"/>
</dbReference>
<evidence type="ECO:0000313" key="10">
    <source>
        <dbReference type="Proteomes" id="UP000009047"/>
    </source>
</evidence>
<dbReference type="STRING" id="644282.Deba_1900"/>
<gene>
    <name evidence="7" type="primary">recO</name>
    <name evidence="9" type="ordered locus">Deba_1900</name>
</gene>
<dbReference type="NCBIfam" id="TIGR00613">
    <property type="entry name" value="reco"/>
    <property type="match status" value="1"/>
</dbReference>
<evidence type="ECO:0000256" key="5">
    <source>
        <dbReference type="ARBA" id="ARBA00023204"/>
    </source>
</evidence>
<dbReference type="InterPro" id="IPR042242">
    <property type="entry name" value="RecO_C"/>
</dbReference>
<dbReference type="InterPro" id="IPR003717">
    <property type="entry name" value="RecO"/>
</dbReference>
<dbReference type="HAMAP" id="MF_00201">
    <property type="entry name" value="RecO"/>
    <property type="match status" value="1"/>
</dbReference>